<feature type="domain" description="DnaB/C C-terminal" evidence="2">
    <location>
        <begin position="193"/>
        <end position="255"/>
    </location>
</feature>
<proteinExistence type="inferred from homology"/>
<dbReference type="STRING" id="1188239.MOVI_0330"/>
<comment type="caution">
    <text evidence="4">The sequence shown here is derived from an EMBL/GenBank/DDBJ whole genome shotgun (WGS) entry which is preliminary data.</text>
</comment>
<feature type="domain" description="Replicative helicase loading/DNA remodeling protein DnaB N-terminal winged helix" evidence="3">
    <location>
        <begin position="6"/>
        <end position="189"/>
    </location>
</feature>
<dbReference type="Pfam" id="PF07261">
    <property type="entry name" value="DnaB_2"/>
    <property type="match status" value="1"/>
</dbReference>
<protein>
    <recommendedName>
        <fullName evidence="6">DnaD domain-containing protein</fullName>
    </recommendedName>
</protein>
<evidence type="ECO:0000313" key="5">
    <source>
        <dbReference type="Proteomes" id="UP000020977"/>
    </source>
</evidence>
<gene>
    <name evidence="4" type="ORF">MOVI_0330</name>
</gene>
<evidence type="ECO:0000259" key="2">
    <source>
        <dbReference type="Pfam" id="PF07261"/>
    </source>
</evidence>
<evidence type="ECO:0000313" key="4">
    <source>
        <dbReference type="EMBL" id="EXU61415.1"/>
    </source>
</evidence>
<sequence>MHSCYVISNSDFDQNDLNNLLYFYFPVVKFQGYLLFQYFLTIKNANEPINFDFLDKIYSINLDNFNKTREILECLNLIQTFYDSQKEKYLIEIKKPLNSEQIDKNPYLKPLITEKITDKRYLSLISKFKNNFEQFDTRQIETDNFHNLSKKFYEIFGYNNQNISTIFNCVKNTDNNEAKKELNFEKYHLFLTGYSMKPRLRNSLLKYVEERSFSNWAINNVIEYCFKVGNQVKFNYIKKILDSLWDDQIISGEDVGLELEEIFRTKIKNKNKSESAKTKKIINIESIPKKISKPKSPKKSKVETPEMINAISWFIDENEIN</sequence>
<dbReference type="InterPro" id="IPR058660">
    <property type="entry name" value="WHD_DnaB"/>
</dbReference>
<evidence type="ECO:0000256" key="1">
    <source>
        <dbReference type="ARBA" id="ARBA00093462"/>
    </source>
</evidence>
<name>A0A014MIN5_9BACT</name>
<dbReference type="EMBL" id="JFAD01000007">
    <property type="protein sequence ID" value="EXU61415.1"/>
    <property type="molecule type" value="Genomic_DNA"/>
</dbReference>
<dbReference type="AlphaFoldDB" id="A0A014MIN5"/>
<reference evidence="4 5" key="1">
    <citation type="submission" date="2014-03" db="EMBL/GenBank/DDBJ databases">
        <title>Genome sequence of Mycoplasma ovipneumoniae strain 14811.</title>
        <authorList>
            <person name="Sirand-Pugnet P."/>
            <person name="Breton M."/>
            <person name="Dordet-Frisoni E."/>
            <person name="Baranowski E."/>
            <person name="Barre A."/>
            <person name="Couture C."/>
            <person name="Dupuy V."/>
            <person name="Gaurivaud P."/>
            <person name="Jacob D."/>
            <person name="Lemaitre C."/>
            <person name="Manso-Silvan L."/>
            <person name="Nikolski M."/>
            <person name="Nouvel L.-X."/>
            <person name="Poumarat F."/>
            <person name="Tardy F."/>
            <person name="Thebault P."/>
            <person name="Theil S."/>
            <person name="Citti C."/>
            <person name="Thiaucourt F."/>
            <person name="Blanchard A."/>
        </authorList>
    </citation>
    <scope>NUCLEOTIDE SEQUENCE [LARGE SCALE GENOMIC DNA]</scope>
    <source>
        <strain evidence="4 5">14811</strain>
    </source>
</reference>
<evidence type="ECO:0008006" key="6">
    <source>
        <dbReference type="Google" id="ProtNLM"/>
    </source>
</evidence>
<organism evidence="4 5">
    <name type="scientific">Mesomycoplasma ovipneumoniae 14811</name>
    <dbReference type="NCBI Taxonomy" id="1188239"/>
    <lineage>
        <taxon>Bacteria</taxon>
        <taxon>Bacillati</taxon>
        <taxon>Mycoplasmatota</taxon>
        <taxon>Mycoplasmoidales</taxon>
        <taxon>Metamycoplasmataceae</taxon>
        <taxon>Mesomycoplasma</taxon>
    </lineage>
</organism>
<dbReference type="Pfam" id="PF25888">
    <property type="entry name" value="WHD_DnaB"/>
    <property type="match status" value="1"/>
</dbReference>
<dbReference type="Proteomes" id="UP000020977">
    <property type="component" value="Unassembled WGS sequence"/>
</dbReference>
<dbReference type="RefSeq" id="WP_044283898.1">
    <property type="nucleotide sequence ID" value="NZ_JFAD01000007.1"/>
</dbReference>
<dbReference type="InterPro" id="IPR006343">
    <property type="entry name" value="DnaB/C_C"/>
</dbReference>
<accession>A0A014MIN5</accession>
<evidence type="ECO:0000259" key="3">
    <source>
        <dbReference type="Pfam" id="PF25888"/>
    </source>
</evidence>
<dbReference type="eggNOG" id="COG3611">
    <property type="taxonomic scope" value="Bacteria"/>
</dbReference>
<comment type="similarity">
    <text evidence="1">Belongs to the DnaB/DnaD family.</text>
</comment>